<sequence>MRTSLNITNKLTKLSEMQGDSIFQILEFDELNGGNDIDSAVKFKFMKDAGIKLKQIRIILEDSAVKLESGALSYMKGSIELENKVGGVLGFGKKLINSKLTGETLFKPRYIGSGEIFLEPSFGHYALLELDDEEVIVDDGLFYACEDSVEVGASMQKSISSMLLGNEGVFQTKISGSGVVALEIPVPENEIFKCRLSNDTLKVDGNFAILRTGGIEFTVEKSAKSIIGSTTSGEGFLNVYRGTGEVWLVPTKVIYDKLQSTSLSSMTNPTGNHNNEQ</sequence>
<protein>
    <submittedName>
        <fullName evidence="1">Transcriptional regulator</fullName>
    </submittedName>
</protein>
<accession>A0A410DPC2</accession>
<dbReference type="Proteomes" id="UP000286268">
    <property type="component" value="Chromosome"/>
</dbReference>
<dbReference type="KEGG" id="cmah:C1I91_04025"/>
<reference evidence="1 2" key="1">
    <citation type="submission" date="2018-01" db="EMBL/GenBank/DDBJ databases">
        <title>Genome Sequencing and Assembly of Anaerobacter polyendosporus strain CT4.</title>
        <authorList>
            <person name="Tachaapaikoon C."/>
            <person name="Sutheeworapong S."/>
            <person name="Jenjaroenpun P."/>
            <person name="Wongsurawat T."/>
            <person name="Nookeaw I."/>
            <person name="Cheawchanlertfa P."/>
            <person name="Kosugi A."/>
            <person name="Cheevadhanarak S."/>
            <person name="Ratanakhanokchai K."/>
        </authorList>
    </citation>
    <scope>NUCLEOTIDE SEQUENCE [LARGE SCALE GENOMIC DNA]</scope>
    <source>
        <strain evidence="1 2">CT4</strain>
    </source>
</reference>
<dbReference type="OrthoDB" id="9779518at2"/>
<dbReference type="PANTHER" id="PTHR38074:SF1">
    <property type="entry name" value="ALTERED INHERITANCE OF MITOCHONDRIA PROTEIN 24, MITOCHONDRIAL"/>
    <property type="match status" value="1"/>
</dbReference>
<dbReference type="AlphaFoldDB" id="A0A410DPC2"/>
<gene>
    <name evidence="1" type="ORF">C1I91_04025</name>
</gene>
<organism evidence="1 2">
    <name type="scientific">Clostridium manihotivorum</name>
    <dbReference type="NCBI Taxonomy" id="2320868"/>
    <lineage>
        <taxon>Bacteria</taxon>
        <taxon>Bacillati</taxon>
        <taxon>Bacillota</taxon>
        <taxon>Clostridia</taxon>
        <taxon>Eubacteriales</taxon>
        <taxon>Clostridiaceae</taxon>
        <taxon>Clostridium</taxon>
    </lineage>
</organism>
<dbReference type="InterPro" id="IPR036983">
    <property type="entry name" value="AIM24_sf"/>
</dbReference>
<evidence type="ECO:0000313" key="1">
    <source>
        <dbReference type="EMBL" id="QAA30897.1"/>
    </source>
</evidence>
<dbReference type="Gene3D" id="3.60.160.10">
    <property type="entry name" value="Mitochondrial biogenesis AIM24"/>
    <property type="match status" value="1"/>
</dbReference>
<keyword evidence="2" id="KW-1185">Reference proteome</keyword>
<dbReference type="InterPro" id="IPR016031">
    <property type="entry name" value="Trp_RNA-bd_attenuator-like_dom"/>
</dbReference>
<dbReference type="InterPro" id="IPR002838">
    <property type="entry name" value="AIM24"/>
</dbReference>
<dbReference type="Pfam" id="PF01987">
    <property type="entry name" value="AIM24"/>
    <property type="match status" value="1"/>
</dbReference>
<evidence type="ECO:0000313" key="2">
    <source>
        <dbReference type="Proteomes" id="UP000286268"/>
    </source>
</evidence>
<name>A0A410DPC2_9CLOT</name>
<dbReference type="EMBL" id="CP025746">
    <property type="protein sequence ID" value="QAA30897.1"/>
    <property type="molecule type" value="Genomic_DNA"/>
</dbReference>
<dbReference type="SUPFAM" id="SSF51219">
    <property type="entry name" value="TRAP-like"/>
    <property type="match status" value="1"/>
</dbReference>
<proteinExistence type="predicted"/>
<dbReference type="RefSeq" id="WP_128211353.1">
    <property type="nucleotide sequence ID" value="NZ_CP025746.1"/>
</dbReference>
<dbReference type="PANTHER" id="PTHR38074">
    <property type="entry name" value="ALTERED INHERITANCE OF MITOCHONDRIA PROTEIN 24, MITOCHONDRIAL"/>
    <property type="match status" value="1"/>
</dbReference>